<organism evidence="3 4">
    <name type="scientific">Halomonas elongata</name>
    <dbReference type="NCBI Taxonomy" id="2746"/>
    <lineage>
        <taxon>Bacteria</taxon>
        <taxon>Pseudomonadati</taxon>
        <taxon>Pseudomonadota</taxon>
        <taxon>Gammaproteobacteria</taxon>
        <taxon>Oceanospirillales</taxon>
        <taxon>Halomonadaceae</taxon>
        <taxon>Halomonas</taxon>
    </lineage>
</organism>
<dbReference type="InterPro" id="IPR036390">
    <property type="entry name" value="WH_DNA-bd_sf"/>
</dbReference>
<reference evidence="3 4" key="1">
    <citation type="submission" date="2016-06" db="EMBL/GenBank/DDBJ databases">
        <title>Genome sequence of halotolerant plant growth promoting strain of Halomonas elongata HEK1 isolated from salterns of Rann of Kutch, Gujarat, India.</title>
        <authorList>
            <person name="Gaba S."/>
            <person name="Singh R.N."/>
            <person name="Abrol S."/>
            <person name="Kaushik R."/>
            <person name="Saxena A.K."/>
        </authorList>
    </citation>
    <scope>NUCLEOTIDE SEQUENCE [LARGE SCALE GENOMIC DNA]</scope>
    <source>
        <strain evidence="3 4">HEK1</strain>
    </source>
</reference>
<dbReference type="Gene3D" id="1.10.10.10">
    <property type="entry name" value="Winged helix-like DNA-binding domain superfamily/Winged helix DNA-binding domain"/>
    <property type="match status" value="1"/>
</dbReference>
<evidence type="ECO:0000259" key="2">
    <source>
        <dbReference type="Pfam" id="PF07515"/>
    </source>
</evidence>
<evidence type="ECO:0000313" key="3">
    <source>
        <dbReference type="EMBL" id="OBX34867.1"/>
    </source>
</evidence>
<evidence type="ECO:0000256" key="1">
    <source>
        <dbReference type="SAM" id="MobiDB-lite"/>
    </source>
</evidence>
<sequence length="235" mass="26327">MFTEHQQRAPEQPLDQLSASSVEQAQRDGIVAAFEHLSGQYAHLLQSDDVRQGVFRLLEKPSRNGWMANLRRVSEFLAIASAIEHGRQAPDRRSRVAAVDDIPRDAAPSPRSIGEVFLYWLQRGLQEGRLNTNTRGALVHGVEGTWLLVSPGIFRRFCLEHDDLVSDWRDVQQRFQKLGLHRVHEDGTNIHEASLVGVPGRPDRKVKGYLLKEPAALHLPQRNNTVLSLTAGGVS</sequence>
<protein>
    <recommendedName>
        <fullName evidence="2">Putative conjugal transfer nickase/helicase TraI C-terminal domain-containing protein</fullName>
    </recommendedName>
</protein>
<dbReference type="InterPro" id="IPR011093">
    <property type="entry name" value="TraI_2_C"/>
</dbReference>
<evidence type="ECO:0000313" key="4">
    <source>
        <dbReference type="Proteomes" id="UP000092504"/>
    </source>
</evidence>
<dbReference type="Pfam" id="PF07515">
    <property type="entry name" value="TraI_2_C"/>
    <property type="match status" value="1"/>
</dbReference>
<dbReference type="Gene3D" id="2.40.10.200">
    <property type="entry name" value="STY4665 C-terminal domain-like"/>
    <property type="match status" value="1"/>
</dbReference>
<feature type="domain" description="Putative conjugal transfer nickase/helicase TraI C-terminal" evidence="2">
    <location>
        <begin position="113"/>
        <end position="225"/>
    </location>
</feature>
<dbReference type="AlphaFoldDB" id="A0A1B8NXY6"/>
<feature type="region of interest" description="Disordered" evidence="1">
    <location>
        <begin position="1"/>
        <end position="21"/>
    </location>
</feature>
<comment type="caution">
    <text evidence="3">The sequence shown here is derived from an EMBL/GenBank/DDBJ whole genome shotgun (WGS) entry which is preliminary data.</text>
</comment>
<dbReference type="SUPFAM" id="SSF46785">
    <property type="entry name" value="Winged helix' DNA-binding domain"/>
    <property type="match status" value="1"/>
</dbReference>
<dbReference type="Proteomes" id="UP000092504">
    <property type="component" value="Unassembled WGS sequence"/>
</dbReference>
<accession>A0A1B8NXY6</accession>
<gene>
    <name evidence="3" type="ORF">A8U91_03930</name>
</gene>
<proteinExistence type="predicted"/>
<dbReference type="InterPro" id="IPR036388">
    <property type="entry name" value="WH-like_DNA-bd_sf"/>
</dbReference>
<name>A0A1B8NXY6_HALEL</name>
<dbReference type="PATRIC" id="fig|2746.7.peg.4044"/>
<dbReference type="EMBL" id="MAJD01000002">
    <property type="protein sequence ID" value="OBX34867.1"/>
    <property type="molecule type" value="Genomic_DNA"/>
</dbReference>